<reference evidence="1" key="1">
    <citation type="journal article" date="2014" name="Int. J. Syst. Evol. Microbiol.">
        <title>Complete genome sequence of Corynebacterium casei LMG S-19264T (=DSM 44701T), isolated from a smear-ripened cheese.</title>
        <authorList>
            <consortium name="US DOE Joint Genome Institute (JGI-PGF)"/>
            <person name="Walter F."/>
            <person name="Albersmeier A."/>
            <person name="Kalinowski J."/>
            <person name="Ruckert C."/>
        </authorList>
    </citation>
    <scope>NUCLEOTIDE SEQUENCE</scope>
    <source>
        <strain evidence="1">VKM Ac-1447</strain>
    </source>
</reference>
<organism evidence="1 2">
    <name type="scientific">Microbacterium imperiale</name>
    <dbReference type="NCBI Taxonomy" id="33884"/>
    <lineage>
        <taxon>Bacteria</taxon>
        <taxon>Bacillati</taxon>
        <taxon>Actinomycetota</taxon>
        <taxon>Actinomycetes</taxon>
        <taxon>Micrococcales</taxon>
        <taxon>Microbacteriaceae</taxon>
        <taxon>Microbacterium</taxon>
    </lineage>
</organism>
<keyword evidence="2" id="KW-1185">Reference proteome</keyword>
<proteinExistence type="predicted"/>
<name>A0A9W6HIL2_9MICO</name>
<sequence length="279" mass="31461">METPHRRVHRVRIPNPSLDLVEHEGGQHAWVWAVPLPYRALTASWSGAPMPAAPDTVPDDEGRFEHQIGYYASLFSFLTYSFGWTRPDKGLLWWYTHGLPVEDDRLLLIRDTWERDGTLLGFLAWLSSMPADLLSSNTLAPWARRLDGSPLRLESEWVRRLDAAGKHEPWTGGSDPFHLGTGYHIAAPSLSDRPGARTQLPGVSNLDLKSRSGTYVNETINGWYANLVLAGEQLPKIPGERSWRIDVYVKPIGFVGTYRRSRSTGLWFAGQHRFHAVGN</sequence>
<protein>
    <recommendedName>
        <fullName evidence="3">Acetoacetate decarboxylase</fullName>
    </recommendedName>
</protein>
<dbReference type="Proteomes" id="UP001142317">
    <property type="component" value="Unassembled WGS sequence"/>
</dbReference>
<accession>A0A9W6HIL2</accession>
<comment type="caution">
    <text evidence="1">The sequence shown here is derived from an EMBL/GenBank/DDBJ whole genome shotgun (WGS) entry which is preliminary data.</text>
</comment>
<dbReference type="EMBL" id="BSEO01000014">
    <property type="protein sequence ID" value="GLJ80816.1"/>
    <property type="molecule type" value="Genomic_DNA"/>
</dbReference>
<reference evidence="1" key="2">
    <citation type="submission" date="2023-01" db="EMBL/GenBank/DDBJ databases">
        <authorList>
            <person name="Sun Q."/>
            <person name="Evtushenko L."/>
        </authorList>
    </citation>
    <scope>NUCLEOTIDE SEQUENCE</scope>
    <source>
        <strain evidence="1">VKM Ac-1447</strain>
    </source>
</reference>
<evidence type="ECO:0000313" key="2">
    <source>
        <dbReference type="Proteomes" id="UP001142317"/>
    </source>
</evidence>
<gene>
    <name evidence="1" type="ORF">GCM10017586_24990</name>
</gene>
<dbReference type="AlphaFoldDB" id="A0A9W6HIL2"/>
<evidence type="ECO:0000313" key="1">
    <source>
        <dbReference type="EMBL" id="GLJ80816.1"/>
    </source>
</evidence>
<evidence type="ECO:0008006" key="3">
    <source>
        <dbReference type="Google" id="ProtNLM"/>
    </source>
</evidence>